<feature type="transmembrane region" description="Helical" evidence="1">
    <location>
        <begin position="207"/>
        <end position="229"/>
    </location>
</feature>
<feature type="transmembrane region" description="Helical" evidence="1">
    <location>
        <begin position="153"/>
        <end position="173"/>
    </location>
</feature>
<dbReference type="InterPro" id="IPR012507">
    <property type="entry name" value="YibE_F"/>
</dbReference>
<dbReference type="HOGENOM" id="CLU_028166_1_1_9"/>
<sequence>MRVTLVNGVKNLIRTKKRLLWLCGGVLVWLLIVFLTQKPYLHQNVAVVENASVIKRQTVQSEYHNQDVLVTQKLQLSLLTGKLRRHQCTIKNKYYQSQATSVCYHTHDLVILSNTRKLQNLTLISPKRDTILLILFGIVLGCLLGLFKEHGARAWLSASLNCLLFILLLQLATKLHNQHILFLVIIFTWLATPLTLTLVFGYSRQTLIASVATLISTFLAVGLSTVVLITTQSQGIHYETLDYGIQPFQTIFLAETLLGVLGACMDETTDITATVYQLLKEQPQITYKQLLSSGMNVGREIIGPLINILFYLFLAELLPIIVLYLRNGNTLQFALSRTMTLGYTQTVISALGIVLAVPLTAFLAAYWLRGKRQCGI</sequence>
<feature type="transmembrane region" description="Helical" evidence="1">
    <location>
        <begin position="305"/>
        <end position="326"/>
    </location>
</feature>
<comment type="caution">
    <text evidence="2">The sequence shown here is derived from an EMBL/GenBank/DDBJ whole genome shotgun (WGS) entry which is preliminary data.</text>
</comment>
<dbReference type="PANTHER" id="PTHR41771:SF1">
    <property type="entry name" value="MEMBRANE PROTEIN"/>
    <property type="match status" value="1"/>
</dbReference>
<reference evidence="2 3" key="1">
    <citation type="submission" date="2014-12" db="EMBL/GenBank/DDBJ databases">
        <title>Comparative genomics of the lactic acid bacteria isolated from the honey bee gut.</title>
        <authorList>
            <person name="Ellegaard K.M."/>
            <person name="Tamarit D."/>
            <person name="Javelind E."/>
            <person name="Olofsson T."/>
            <person name="Andersson S.G."/>
            <person name="Vasquez A."/>
        </authorList>
    </citation>
    <scope>NUCLEOTIDE SEQUENCE [LARGE SCALE GENOMIC DNA]</scope>
    <source>
        <strain evidence="2 3">Hon2</strain>
    </source>
</reference>
<keyword evidence="1" id="KW-1133">Transmembrane helix</keyword>
<dbReference type="STRING" id="1218508.JG29_00530"/>
<dbReference type="OrthoDB" id="5753718at2"/>
<proteinExistence type="predicted"/>
<keyword evidence="3" id="KW-1185">Reference proteome</keyword>
<evidence type="ECO:0000256" key="1">
    <source>
        <dbReference type="SAM" id="Phobius"/>
    </source>
</evidence>
<keyword evidence="1" id="KW-0472">Membrane</keyword>
<dbReference type="AlphaFoldDB" id="A0A0F4L0B9"/>
<dbReference type="PATRIC" id="fig|1218508.4.peg.54"/>
<accession>A0A0F4L0B9</accession>
<dbReference type="PANTHER" id="PTHR41771">
    <property type="entry name" value="MEMBRANE PROTEIN-RELATED"/>
    <property type="match status" value="1"/>
</dbReference>
<dbReference type="EMBL" id="JXBZ01000002">
    <property type="protein sequence ID" value="KJY51011.1"/>
    <property type="molecule type" value="Genomic_DNA"/>
</dbReference>
<name>A0A0F4L0B9_9LACO</name>
<evidence type="ECO:0000313" key="2">
    <source>
        <dbReference type="EMBL" id="KJY51011.1"/>
    </source>
</evidence>
<keyword evidence="1" id="KW-0812">Transmembrane</keyword>
<feature type="transmembrane region" description="Helical" evidence="1">
    <location>
        <begin position="130"/>
        <end position="147"/>
    </location>
</feature>
<dbReference type="Proteomes" id="UP000033695">
    <property type="component" value="Unassembled WGS sequence"/>
</dbReference>
<dbReference type="Pfam" id="PF07907">
    <property type="entry name" value="YibE_F"/>
    <property type="match status" value="1"/>
</dbReference>
<feature type="transmembrane region" description="Helical" evidence="1">
    <location>
        <begin position="180"/>
        <end position="201"/>
    </location>
</feature>
<feature type="transmembrane region" description="Helical" evidence="1">
    <location>
        <begin position="19"/>
        <end position="36"/>
    </location>
</feature>
<evidence type="ECO:0000313" key="3">
    <source>
        <dbReference type="Proteomes" id="UP000033695"/>
    </source>
</evidence>
<gene>
    <name evidence="2" type="ORF">JG29_00530</name>
</gene>
<organism evidence="2 3">
    <name type="scientific">Bombilactobacillus mellis</name>
    <dbReference type="NCBI Taxonomy" id="1218508"/>
    <lineage>
        <taxon>Bacteria</taxon>
        <taxon>Bacillati</taxon>
        <taxon>Bacillota</taxon>
        <taxon>Bacilli</taxon>
        <taxon>Lactobacillales</taxon>
        <taxon>Lactobacillaceae</taxon>
        <taxon>Bombilactobacillus</taxon>
    </lineage>
</organism>
<feature type="transmembrane region" description="Helical" evidence="1">
    <location>
        <begin position="346"/>
        <end position="368"/>
    </location>
</feature>
<protein>
    <submittedName>
        <fullName evidence="2">Integral membrane protein</fullName>
    </submittedName>
</protein>